<dbReference type="OMA" id="LRWKWEL"/>
<feature type="region of interest" description="Disordered" evidence="1">
    <location>
        <begin position="1"/>
        <end position="65"/>
    </location>
</feature>
<dbReference type="AlphaFoldDB" id="A0A669QG45"/>
<feature type="compositionally biased region" description="Basic and acidic residues" evidence="1">
    <location>
        <begin position="55"/>
        <end position="65"/>
    </location>
</feature>
<protein>
    <submittedName>
        <fullName evidence="2">Uncharacterized protein</fullName>
    </submittedName>
</protein>
<evidence type="ECO:0000313" key="3">
    <source>
        <dbReference type="Proteomes" id="UP000472261"/>
    </source>
</evidence>
<organism evidence="2 3">
    <name type="scientific">Phasianus colchicus</name>
    <name type="common">Common pheasant</name>
    <dbReference type="NCBI Taxonomy" id="9054"/>
    <lineage>
        <taxon>Eukaryota</taxon>
        <taxon>Metazoa</taxon>
        <taxon>Chordata</taxon>
        <taxon>Craniata</taxon>
        <taxon>Vertebrata</taxon>
        <taxon>Euteleostomi</taxon>
        <taxon>Archelosauria</taxon>
        <taxon>Archosauria</taxon>
        <taxon>Dinosauria</taxon>
        <taxon>Saurischia</taxon>
        <taxon>Theropoda</taxon>
        <taxon>Coelurosauria</taxon>
        <taxon>Aves</taxon>
        <taxon>Neognathae</taxon>
        <taxon>Galloanserae</taxon>
        <taxon>Galliformes</taxon>
        <taxon>Phasianidae</taxon>
        <taxon>Phasianinae</taxon>
        <taxon>Phasianus</taxon>
    </lineage>
</organism>
<dbReference type="Ensembl" id="ENSPCLT00000026728.1">
    <property type="protein sequence ID" value="ENSPCLP00000019837.1"/>
    <property type="gene ID" value="ENSPCLG00000016838.1"/>
</dbReference>
<proteinExistence type="predicted"/>
<evidence type="ECO:0000313" key="2">
    <source>
        <dbReference type="Ensembl" id="ENSPCLP00000019837.1"/>
    </source>
</evidence>
<keyword evidence="3" id="KW-1185">Reference proteome</keyword>
<accession>A0A669QG45</accession>
<sequence length="65" mass="6898">MSVTTTRTSAVPDLGGEPPSTAVSTKCSSRCSSRSKALSRTSSAYLPPSFPVPTAKEKYEFGERL</sequence>
<dbReference type="Proteomes" id="UP000472261">
    <property type="component" value="Unplaced"/>
</dbReference>
<reference evidence="2" key="2">
    <citation type="submission" date="2025-09" db="UniProtKB">
        <authorList>
            <consortium name="Ensembl"/>
        </authorList>
    </citation>
    <scope>IDENTIFICATION</scope>
</reference>
<feature type="compositionally biased region" description="Low complexity" evidence="1">
    <location>
        <begin position="26"/>
        <end position="44"/>
    </location>
</feature>
<evidence type="ECO:0000256" key="1">
    <source>
        <dbReference type="SAM" id="MobiDB-lite"/>
    </source>
</evidence>
<reference evidence="2" key="1">
    <citation type="submission" date="2025-08" db="UniProtKB">
        <authorList>
            <consortium name="Ensembl"/>
        </authorList>
    </citation>
    <scope>IDENTIFICATION</scope>
</reference>
<name>A0A669QG45_PHACC</name>